<proteinExistence type="predicted"/>
<dbReference type="AlphaFoldDB" id="A0AAD9Q3U0"/>
<dbReference type="Pfam" id="PF00226">
    <property type="entry name" value="DnaJ"/>
    <property type="match status" value="1"/>
</dbReference>
<comment type="caution">
    <text evidence="3">The sequence shown here is derived from an EMBL/GenBank/DDBJ whole genome shotgun (WGS) entry which is preliminary data.</text>
</comment>
<dbReference type="InterPro" id="IPR001623">
    <property type="entry name" value="DnaJ_domain"/>
</dbReference>
<dbReference type="CDD" id="cd06257">
    <property type="entry name" value="DnaJ"/>
    <property type="match status" value="1"/>
</dbReference>
<dbReference type="InterPro" id="IPR052763">
    <property type="entry name" value="DnaJ_C4"/>
</dbReference>
<evidence type="ECO:0000259" key="2">
    <source>
        <dbReference type="PROSITE" id="PS50076"/>
    </source>
</evidence>
<accession>A0AAD9Q3U0</accession>
<protein>
    <submittedName>
        <fullName evidence="3">DnaJ-like protein subfamily C member 4</fullName>
    </submittedName>
</protein>
<gene>
    <name evidence="3" type="ORF">P5673_024225</name>
</gene>
<dbReference type="PROSITE" id="PS00636">
    <property type="entry name" value="DNAJ_1"/>
    <property type="match status" value="1"/>
</dbReference>
<organism evidence="3 4">
    <name type="scientific">Acropora cervicornis</name>
    <name type="common">Staghorn coral</name>
    <dbReference type="NCBI Taxonomy" id="6130"/>
    <lineage>
        <taxon>Eukaryota</taxon>
        <taxon>Metazoa</taxon>
        <taxon>Cnidaria</taxon>
        <taxon>Anthozoa</taxon>
        <taxon>Hexacorallia</taxon>
        <taxon>Scleractinia</taxon>
        <taxon>Astrocoeniina</taxon>
        <taxon>Acroporidae</taxon>
        <taxon>Acropora</taxon>
    </lineage>
</organism>
<keyword evidence="4" id="KW-1185">Reference proteome</keyword>
<dbReference type="InterPro" id="IPR018253">
    <property type="entry name" value="DnaJ_domain_CS"/>
</dbReference>
<dbReference type="SMART" id="SM00271">
    <property type="entry name" value="DnaJ"/>
    <property type="match status" value="1"/>
</dbReference>
<feature type="transmembrane region" description="Helical" evidence="1">
    <location>
        <begin position="124"/>
        <end position="144"/>
    </location>
</feature>
<dbReference type="PANTHER" id="PTHR44825:SF1">
    <property type="entry name" value="DNAJ HOMOLOG SUBFAMILY C MEMBER 4"/>
    <property type="match status" value="1"/>
</dbReference>
<dbReference type="InterPro" id="IPR036869">
    <property type="entry name" value="J_dom_sf"/>
</dbReference>
<reference evidence="3" key="1">
    <citation type="journal article" date="2023" name="G3 (Bethesda)">
        <title>Whole genome assembly and annotation of the endangered Caribbean coral Acropora cervicornis.</title>
        <authorList>
            <person name="Selwyn J.D."/>
            <person name="Vollmer S.V."/>
        </authorList>
    </citation>
    <scope>NUCLEOTIDE SEQUENCE</scope>
    <source>
        <strain evidence="3">K2</strain>
    </source>
</reference>
<keyword evidence="1" id="KW-0472">Membrane</keyword>
<name>A0AAD9Q3U0_ACRCE</name>
<sequence>MSIFNVKSSKSRKPTFYAVLNIPETATPAEIRAAFITKSKQCHPDMNPHKPELHDEFVQINEAYNILSNAATRWEYDLTLGTASNVSSSRASPFGSVPNRRQSRTYGFSPQVVDAMQKQKHNRIVVIGVLIFMVAGSSFGYLLVRSRHKVYKSQAEESSRRAHQLYVEAKERGRANGFKRQLEILISQHDGLNKVNATKILQQEFDEKRK</sequence>
<dbReference type="PRINTS" id="PR00625">
    <property type="entry name" value="JDOMAIN"/>
</dbReference>
<feature type="domain" description="J" evidence="2">
    <location>
        <begin position="15"/>
        <end position="80"/>
    </location>
</feature>
<evidence type="ECO:0000313" key="3">
    <source>
        <dbReference type="EMBL" id="KAK2554228.1"/>
    </source>
</evidence>
<dbReference type="CDD" id="cd12087">
    <property type="entry name" value="TM_EGFR-like"/>
    <property type="match status" value="1"/>
</dbReference>
<keyword evidence="1" id="KW-0812">Transmembrane</keyword>
<reference evidence="3" key="2">
    <citation type="journal article" date="2023" name="Science">
        <title>Genomic signatures of disease resistance in endangered staghorn corals.</title>
        <authorList>
            <person name="Vollmer S.V."/>
            <person name="Selwyn J.D."/>
            <person name="Despard B.A."/>
            <person name="Roesel C.L."/>
        </authorList>
    </citation>
    <scope>NUCLEOTIDE SEQUENCE</scope>
    <source>
        <strain evidence="3">K2</strain>
    </source>
</reference>
<dbReference type="PROSITE" id="PS50076">
    <property type="entry name" value="DNAJ_2"/>
    <property type="match status" value="1"/>
</dbReference>
<dbReference type="EMBL" id="JARQWQ010000071">
    <property type="protein sequence ID" value="KAK2554228.1"/>
    <property type="molecule type" value="Genomic_DNA"/>
</dbReference>
<dbReference type="SUPFAM" id="SSF46565">
    <property type="entry name" value="Chaperone J-domain"/>
    <property type="match status" value="1"/>
</dbReference>
<evidence type="ECO:0000256" key="1">
    <source>
        <dbReference type="SAM" id="Phobius"/>
    </source>
</evidence>
<evidence type="ECO:0000313" key="4">
    <source>
        <dbReference type="Proteomes" id="UP001249851"/>
    </source>
</evidence>
<dbReference type="Gene3D" id="1.10.287.110">
    <property type="entry name" value="DnaJ domain"/>
    <property type="match status" value="1"/>
</dbReference>
<keyword evidence="1" id="KW-1133">Transmembrane helix</keyword>
<dbReference type="PANTHER" id="PTHR44825">
    <property type="match status" value="1"/>
</dbReference>
<dbReference type="Proteomes" id="UP001249851">
    <property type="component" value="Unassembled WGS sequence"/>
</dbReference>